<dbReference type="PANTHER" id="PTHR45658:SF41">
    <property type="entry name" value="GATA TRANSCRIPTION FACTOR 3"/>
    <property type="match status" value="1"/>
</dbReference>
<dbReference type="InterPro" id="IPR051140">
    <property type="entry name" value="GATA_TF"/>
</dbReference>
<evidence type="ECO:0000256" key="9">
    <source>
        <dbReference type="ARBA" id="ARBA00023163"/>
    </source>
</evidence>
<dbReference type="PIRSF" id="PIRSF016992">
    <property type="entry name" value="TF_GATA_plant"/>
    <property type="match status" value="1"/>
</dbReference>
<dbReference type="GO" id="GO:0043565">
    <property type="term" value="F:sequence-specific DNA binding"/>
    <property type="evidence" value="ECO:0007669"/>
    <property type="project" value="InterPro"/>
</dbReference>
<sequence length="317" mass="35345">MDYCSIESKALKSSFLSRMEMKTNSQVLLNDDGWCLAGINSGPGDDFPVEELLNLDFQPEEPFFQEEEVSVSKLSSQHSHSNSLSHFSSAAEFDNLLASELSVPVEESENLEWLSQFVDDSISGHSFLCPAGSLREKTREMLDQETKSPWFPVTVPGKTRSKRSRTNGRAWPLTSPSLSITSSSFGYSADLVQDTDRDSFSSVENPPTKKRKIKPAAETCSFSQTVRRCTHCHVQKTPQWRAGPLGPKTLCNACGVRYKSGRLLPEYRPACSPTFSRDIHSNSHRKVLQMRQKKEISGLVEPGLTPMVPSFCVLETV</sequence>
<dbReference type="GO" id="GO:0030154">
    <property type="term" value="P:cell differentiation"/>
    <property type="evidence" value="ECO:0007669"/>
    <property type="project" value="TreeGrafter"/>
</dbReference>
<comment type="subcellular location">
    <subcellularLocation>
        <location evidence="1 11">Nucleus</location>
    </subcellularLocation>
</comment>
<dbReference type="PANTHER" id="PTHR45658">
    <property type="entry name" value="GATA TRANSCRIPTION FACTOR"/>
    <property type="match status" value="1"/>
</dbReference>
<keyword evidence="16" id="KW-1185">Reference proteome</keyword>
<accession>A0A8S0Q558</accession>
<comment type="caution">
    <text evidence="15">The sequence shown here is derived from an EMBL/GenBank/DDBJ whole genome shotgun (WGS) entry which is preliminary data.</text>
</comment>
<reference evidence="15 16" key="1">
    <citation type="submission" date="2019-12" db="EMBL/GenBank/DDBJ databases">
        <authorList>
            <person name="Alioto T."/>
            <person name="Alioto T."/>
            <person name="Gomez Garrido J."/>
        </authorList>
    </citation>
    <scope>NUCLEOTIDE SEQUENCE [LARGE SCALE GENOMIC DNA]</scope>
</reference>
<evidence type="ECO:0000313" key="16">
    <source>
        <dbReference type="Proteomes" id="UP000594638"/>
    </source>
</evidence>
<evidence type="ECO:0000256" key="11">
    <source>
        <dbReference type="PIRNR" id="PIRNR016992"/>
    </source>
</evidence>
<evidence type="ECO:0000256" key="8">
    <source>
        <dbReference type="ARBA" id="ARBA00023159"/>
    </source>
</evidence>
<evidence type="ECO:0000259" key="14">
    <source>
        <dbReference type="PROSITE" id="PS50114"/>
    </source>
</evidence>
<dbReference type="Proteomes" id="UP000594638">
    <property type="component" value="Unassembled WGS sequence"/>
</dbReference>
<dbReference type="Gene3D" id="3.30.50.10">
    <property type="entry name" value="Erythroid Transcription Factor GATA-1, subunit A"/>
    <property type="match status" value="1"/>
</dbReference>
<evidence type="ECO:0000256" key="6">
    <source>
        <dbReference type="ARBA" id="ARBA00023015"/>
    </source>
</evidence>
<keyword evidence="5" id="KW-0862">Zinc</keyword>
<dbReference type="PROSITE" id="PS00344">
    <property type="entry name" value="GATA_ZN_FINGER_1"/>
    <property type="match status" value="1"/>
</dbReference>
<dbReference type="FunFam" id="3.30.50.10:FF:000018">
    <property type="entry name" value="GATA transcription factor"/>
    <property type="match status" value="1"/>
</dbReference>
<gene>
    <name evidence="15" type="ORF">OLEA9_A089778</name>
</gene>
<dbReference type="SUPFAM" id="SSF57716">
    <property type="entry name" value="Glucocorticoid receptor-like (DNA-binding domain)"/>
    <property type="match status" value="1"/>
</dbReference>
<evidence type="ECO:0000256" key="12">
    <source>
        <dbReference type="PROSITE-ProRule" id="PRU00094"/>
    </source>
</evidence>
<keyword evidence="6 11" id="KW-0805">Transcription regulation</keyword>
<feature type="domain" description="GATA-type" evidence="14">
    <location>
        <begin position="223"/>
        <end position="259"/>
    </location>
</feature>
<keyword evidence="4 12" id="KW-0863">Zinc-finger</keyword>
<dbReference type="InterPro" id="IPR000679">
    <property type="entry name" value="Znf_GATA"/>
</dbReference>
<evidence type="ECO:0000256" key="1">
    <source>
        <dbReference type="ARBA" id="ARBA00004123"/>
    </source>
</evidence>
<dbReference type="GO" id="GO:0008270">
    <property type="term" value="F:zinc ion binding"/>
    <property type="evidence" value="ECO:0007669"/>
    <property type="project" value="UniProtKB-KW"/>
</dbReference>
<evidence type="ECO:0000256" key="2">
    <source>
        <dbReference type="ARBA" id="ARBA00005694"/>
    </source>
</evidence>
<dbReference type="AlphaFoldDB" id="A0A8S0Q558"/>
<keyword evidence="10 11" id="KW-0539">Nucleus</keyword>
<dbReference type="GO" id="GO:0005634">
    <property type="term" value="C:nucleus"/>
    <property type="evidence" value="ECO:0007669"/>
    <property type="project" value="UniProtKB-SubCell"/>
</dbReference>
<dbReference type="InterPro" id="IPR013088">
    <property type="entry name" value="Znf_NHR/GATA"/>
</dbReference>
<evidence type="ECO:0000313" key="15">
    <source>
        <dbReference type="EMBL" id="CAA2962077.1"/>
    </source>
</evidence>
<protein>
    <recommendedName>
        <fullName evidence="11">GATA transcription factor</fullName>
    </recommendedName>
</protein>
<dbReference type="Pfam" id="PF00320">
    <property type="entry name" value="GATA"/>
    <property type="match status" value="1"/>
</dbReference>
<comment type="function">
    <text evidence="11">Transcriptional activator that specifically binds 5'-GATA-3' or 5'-GAT-3' motifs within gene promoters.</text>
</comment>
<organism evidence="15 16">
    <name type="scientific">Olea europaea subsp. europaea</name>
    <dbReference type="NCBI Taxonomy" id="158383"/>
    <lineage>
        <taxon>Eukaryota</taxon>
        <taxon>Viridiplantae</taxon>
        <taxon>Streptophyta</taxon>
        <taxon>Embryophyta</taxon>
        <taxon>Tracheophyta</taxon>
        <taxon>Spermatophyta</taxon>
        <taxon>Magnoliopsida</taxon>
        <taxon>eudicotyledons</taxon>
        <taxon>Gunneridae</taxon>
        <taxon>Pentapetalae</taxon>
        <taxon>asterids</taxon>
        <taxon>lamiids</taxon>
        <taxon>Lamiales</taxon>
        <taxon>Oleaceae</taxon>
        <taxon>Oleeae</taxon>
        <taxon>Olea</taxon>
    </lineage>
</organism>
<keyword evidence="7 11" id="KW-0238">DNA-binding</keyword>
<comment type="similarity">
    <text evidence="2 11">Belongs to the type IV zinc-finger family. Class A subfamily.</text>
</comment>
<dbReference type="SMART" id="SM00401">
    <property type="entry name" value="ZnF_GATA"/>
    <property type="match status" value="1"/>
</dbReference>
<dbReference type="PROSITE" id="PS50114">
    <property type="entry name" value="GATA_ZN_FINGER_2"/>
    <property type="match status" value="1"/>
</dbReference>
<evidence type="ECO:0000256" key="3">
    <source>
        <dbReference type="ARBA" id="ARBA00022723"/>
    </source>
</evidence>
<feature type="region of interest" description="Disordered" evidence="13">
    <location>
        <begin position="149"/>
        <end position="170"/>
    </location>
</feature>
<dbReference type="EMBL" id="CACTIH010000725">
    <property type="protein sequence ID" value="CAA2962077.1"/>
    <property type="molecule type" value="Genomic_DNA"/>
</dbReference>
<evidence type="ECO:0000256" key="7">
    <source>
        <dbReference type="ARBA" id="ARBA00023125"/>
    </source>
</evidence>
<dbReference type="InterPro" id="IPR016679">
    <property type="entry name" value="TF_GATA_pln"/>
</dbReference>
<dbReference type="OrthoDB" id="2162994at2759"/>
<name>A0A8S0Q558_OLEEU</name>
<dbReference type="CDD" id="cd00202">
    <property type="entry name" value="ZnF_GATA"/>
    <property type="match status" value="1"/>
</dbReference>
<keyword evidence="3" id="KW-0479">Metal-binding</keyword>
<evidence type="ECO:0000256" key="4">
    <source>
        <dbReference type="ARBA" id="ARBA00022771"/>
    </source>
</evidence>
<keyword evidence="9 11" id="KW-0804">Transcription</keyword>
<evidence type="ECO:0000256" key="13">
    <source>
        <dbReference type="SAM" id="MobiDB-lite"/>
    </source>
</evidence>
<keyword evidence="8 11" id="KW-0010">Activator</keyword>
<dbReference type="Gramene" id="OE9A089778T1">
    <property type="protein sequence ID" value="OE9A089778C1"/>
    <property type="gene ID" value="OE9A089778"/>
</dbReference>
<evidence type="ECO:0000256" key="10">
    <source>
        <dbReference type="ARBA" id="ARBA00023242"/>
    </source>
</evidence>
<evidence type="ECO:0000256" key="5">
    <source>
        <dbReference type="ARBA" id="ARBA00022833"/>
    </source>
</evidence>
<proteinExistence type="inferred from homology"/>
<dbReference type="GO" id="GO:0045893">
    <property type="term" value="P:positive regulation of DNA-templated transcription"/>
    <property type="evidence" value="ECO:0007669"/>
    <property type="project" value="InterPro"/>
</dbReference>